<name>A0ABD3BG60_9LAMI</name>
<keyword evidence="1" id="KW-0472">Membrane</keyword>
<protein>
    <submittedName>
        <fullName evidence="2">Uncharacterized protein</fullName>
    </submittedName>
</protein>
<feature type="transmembrane region" description="Helical" evidence="1">
    <location>
        <begin position="28"/>
        <end position="50"/>
    </location>
</feature>
<dbReference type="EMBL" id="JAVIJP010000092">
    <property type="protein sequence ID" value="KAL3616252.1"/>
    <property type="molecule type" value="Genomic_DNA"/>
</dbReference>
<dbReference type="Proteomes" id="UP001632038">
    <property type="component" value="Unassembled WGS sequence"/>
</dbReference>
<evidence type="ECO:0000256" key="1">
    <source>
        <dbReference type="SAM" id="Phobius"/>
    </source>
</evidence>
<organism evidence="2 3">
    <name type="scientific">Castilleja foliolosa</name>
    <dbReference type="NCBI Taxonomy" id="1961234"/>
    <lineage>
        <taxon>Eukaryota</taxon>
        <taxon>Viridiplantae</taxon>
        <taxon>Streptophyta</taxon>
        <taxon>Embryophyta</taxon>
        <taxon>Tracheophyta</taxon>
        <taxon>Spermatophyta</taxon>
        <taxon>Magnoliopsida</taxon>
        <taxon>eudicotyledons</taxon>
        <taxon>Gunneridae</taxon>
        <taxon>Pentapetalae</taxon>
        <taxon>asterids</taxon>
        <taxon>lamiids</taxon>
        <taxon>Lamiales</taxon>
        <taxon>Orobanchaceae</taxon>
        <taxon>Pedicularideae</taxon>
        <taxon>Castillejinae</taxon>
        <taxon>Castilleja</taxon>
    </lineage>
</organism>
<proteinExistence type="predicted"/>
<sequence length="74" mass="8385">MSAAIIIISPHNQQQYPKPINGESVNSIWVSCILLLLLLLLLLIFSLKILNPSFPDNVSSYQFIFNRAVLRCEL</sequence>
<evidence type="ECO:0000313" key="3">
    <source>
        <dbReference type="Proteomes" id="UP001632038"/>
    </source>
</evidence>
<keyword evidence="1" id="KW-0812">Transmembrane</keyword>
<evidence type="ECO:0000313" key="2">
    <source>
        <dbReference type="EMBL" id="KAL3616252.1"/>
    </source>
</evidence>
<gene>
    <name evidence="2" type="ORF">CASFOL_039642</name>
</gene>
<reference evidence="3" key="1">
    <citation type="journal article" date="2024" name="IScience">
        <title>Strigolactones Initiate the Formation of Haustorium-like Structures in Castilleja.</title>
        <authorList>
            <person name="Buerger M."/>
            <person name="Peterson D."/>
            <person name="Chory J."/>
        </authorList>
    </citation>
    <scope>NUCLEOTIDE SEQUENCE [LARGE SCALE GENOMIC DNA]</scope>
</reference>
<keyword evidence="1" id="KW-1133">Transmembrane helix</keyword>
<accession>A0ABD3BG60</accession>
<dbReference type="AlphaFoldDB" id="A0ABD3BG60"/>
<keyword evidence="3" id="KW-1185">Reference proteome</keyword>
<comment type="caution">
    <text evidence="2">The sequence shown here is derived from an EMBL/GenBank/DDBJ whole genome shotgun (WGS) entry which is preliminary data.</text>
</comment>